<name>A0A1G1KZG5_9BACT</name>
<dbReference type="InterPro" id="IPR013321">
    <property type="entry name" value="Arc_rbn_hlx_hlx"/>
</dbReference>
<dbReference type="Gene3D" id="1.10.1220.10">
    <property type="entry name" value="Met repressor-like"/>
    <property type="match status" value="1"/>
</dbReference>
<dbReference type="GO" id="GO:0006355">
    <property type="term" value="P:regulation of DNA-templated transcription"/>
    <property type="evidence" value="ECO:0007669"/>
    <property type="project" value="InterPro"/>
</dbReference>
<comment type="caution">
    <text evidence="1">The sequence shown here is derived from an EMBL/GenBank/DDBJ whole genome shotgun (WGS) entry which is preliminary data.</text>
</comment>
<dbReference type="CDD" id="cd21631">
    <property type="entry name" value="RHH_CopG_NikR-like"/>
    <property type="match status" value="1"/>
</dbReference>
<evidence type="ECO:0000313" key="2">
    <source>
        <dbReference type="Proteomes" id="UP000178187"/>
    </source>
</evidence>
<protein>
    <submittedName>
        <fullName evidence="1">Uncharacterized protein</fullName>
    </submittedName>
</protein>
<gene>
    <name evidence="1" type="ORF">A3G33_03965</name>
</gene>
<dbReference type="Proteomes" id="UP000178187">
    <property type="component" value="Unassembled WGS sequence"/>
</dbReference>
<dbReference type="EMBL" id="MHFR01000035">
    <property type="protein sequence ID" value="OGW98287.1"/>
    <property type="molecule type" value="Genomic_DNA"/>
</dbReference>
<reference evidence="1 2" key="1">
    <citation type="journal article" date="2016" name="Nat. Commun.">
        <title>Thousands of microbial genomes shed light on interconnected biogeochemical processes in an aquifer system.</title>
        <authorList>
            <person name="Anantharaman K."/>
            <person name="Brown C.T."/>
            <person name="Hug L.A."/>
            <person name="Sharon I."/>
            <person name="Castelle C.J."/>
            <person name="Probst A.J."/>
            <person name="Thomas B.C."/>
            <person name="Singh A."/>
            <person name="Wilkins M.J."/>
            <person name="Karaoz U."/>
            <person name="Brodie E.L."/>
            <person name="Williams K.H."/>
            <person name="Hubbard S.S."/>
            <person name="Banfield J.F."/>
        </authorList>
    </citation>
    <scope>NUCLEOTIDE SEQUENCE [LARGE SCALE GENOMIC DNA]</scope>
</reference>
<accession>A0A1G1KZG5</accession>
<proteinExistence type="predicted"/>
<evidence type="ECO:0000313" key="1">
    <source>
        <dbReference type="EMBL" id="OGW98287.1"/>
    </source>
</evidence>
<dbReference type="AlphaFoldDB" id="A0A1G1KZG5"/>
<sequence>MEHLNITFPEDLKEALDREAKRERTKRSTLIQKAVVVYLKLKRRKTTEDLLKEGYQEMIAESENVLRDFKNLDNESWDHAG</sequence>
<organism evidence="1 2">
    <name type="scientific">Candidatus Danuiimicrobium aquiferis</name>
    <dbReference type="NCBI Taxonomy" id="1801832"/>
    <lineage>
        <taxon>Bacteria</taxon>
        <taxon>Pseudomonadati</taxon>
        <taxon>Candidatus Omnitrophota</taxon>
        <taxon>Candidatus Danuiimicrobium</taxon>
    </lineage>
</organism>